<accession>A0A2T4AGY9</accession>
<proteinExistence type="predicted"/>
<reference evidence="1 2" key="1">
    <citation type="submission" date="2016-07" db="EMBL/GenBank/DDBJ databases">
        <title>Multiple horizontal gene transfer events from other fungi enriched the ability of initially mycotrophic Trichoderma (Ascomycota) to feed on dead plant biomass.</title>
        <authorList>
            <consortium name="DOE Joint Genome Institute"/>
            <person name="Aerts A."/>
            <person name="Atanasova L."/>
            <person name="Chenthamara K."/>
            <person name="Zhang J."/>
            <person name="Grujic M."/>
            <person name="Henrissat B."/>
            <person name="Kuo A."/>
            <person name="Salamov A."/>
            <person name="Lipzen A."/>
            <person name="Labutti K."/>
            <person name="Barry K."/>
            <person name="Miao Y."/>
            <person name="Rahimi M.J."/>
            <person name="Shen Q."/>
            <person name="Grigoriev I.V."/>
            <person name="Kubicek C.P."/>
            <person name="Druzhinina I.S."/>
        </authorList>
    </citation>
    <scope>NUCLEOTIDE SEQUENCE [LARGE SCALE GENOMIC DNA]</scope>
    <source>
        <strain evidence="1 2">CBS 226.95</strain>
    </source>
</reference>
<evidence type="ECO:0000313" key="2">
    <source>
        <dbReference type="Proteomes" id="UP000241690"/>
    </source>
</evidence>
<organism evidence="1 2">
    <name type="scientific">Trichoderma harzianum CBS 226.95</name>
    <dbReference type="NCBI Taxonomy" id="983964"/>
    <lineage>
        <taxon>Eukaryota</taxon>
        <taxon>Fungi</taxon>
        <taxon>Dikarya</taxon>
        <taxon>Ascomycota</taxon>
        <taxon>Pezizomycotina</taxon>
        <taxon>Sordariomycetes</taxon>
        <taxon>Hypocreomycetidae</taxon>
        <taxon>Hypocreales</taxon>
        <taxon>Hypocreaceae</taxon>
        <taxon>Trichoderma</taxon>
    </lineage>
</organism>
<dbReference type="AlphaFoldDB" id="A0A2T4AGY9"/>
<protein>
    <submittedName>
        <fullName evidence="1">Uncharacterized protein</fullName>
    </submittedName>
</protein>
<sequence>MVASANKYRVRHLCSHTLGSNSGFLLLLCFFLGATTKLPTRSITCNPFFFRDLHARKMLWGMRKFSSTVGPLALTPY</sequence>
<dbReference type="EMBL" id="KZ679678">
    <property type="protein sequence ID" value="PTB56355.1"/>
    <property type="molecule type" value="Genomic_DNA"/>
</dbReference>
<name>A0A2T4AGY9_TRIHA</name>
<dbReference type="Proteomes" id="UP000241690">
    <property type="component" value="Unassembled WGS sequence"/>
</dbReference>
<keyword evidence="2" id="KW-1185">Reference proteome</keyword>
<dbReference type="RefSeq" id="XP_024776032.1">
    <property type="nucleotide sequence ID" value="XM_024914665.1"/>
</dbReference>
<dbReference type="GeneID" id="36623231"/>
<gene>
    <name evidence="1" type="ORF">M431DRAFT_373818</name>
</gene>
<evidence type="ECO:0000313" key="1">
    <source>
        <dbReference type="EMBL" id="PTB56355.1"/>
    </source>
</evidence>